<reference evidence="1 2" key="1">
    <citation type="submission" date="2024-05" db="EMBL/GenBank/DDBJ databases">
        <authorList>
            <person name="Liu Q."/>
            <person name="Xin Y.-H."/>
        </authorList>
    </citation>
    <scope>NUCLEOTIDE SEQUENCE [LARGE SCALE GENOMIC DNA]</scope>
    <source>
        <strain evidence="1 2">CGMCC 1.10181</strain>
    </source>
</reference>
<dbReference type="Proteomes" id="UP001419910">
    <property type="component" value="Unassembled WGS sequence"/>
</dbReference>
<comment type="caution">
    <text evidence="1">The sequence shown here is derived from an EMBL/GenBank/DDBJ whole genome shotgun (WGS) entry which is preliminary data.</text>
</comment>
<accession>A0ABU9Y099</accession>
<dbReference type="RefSeq" id="WP_343891894.1">
    <property type="nucleotide sequence ID" value="NZ_BAAAEH010000047.1"/>
</dbReference>
<name>A0ABU9Y099_9SPHN</name>
<gene>
    <name evidence="1" type="ORF">ABC974_06360</name>
</gene>
<protein>
    <submittedName>
        <fullName evidence="1">Uncharacterized protein</fullName>
    </submittedName>
</protein>
<sequence>MMNEILSGNKPSTIFRSIVDDTPTISNIDLASSFREEFRKVDPLAMQVIWRWRNPGRDVREDDDQLDTLLLCLLRMAKYVN</sequence>
<proteinExistence type="predicted"/>
<keyword evidence="2" id="KW-1185">Reference proteome</keyword>
<organism evidence="1 2">
    <name type="scientific">Sphingomonas oligophenolica</name>
    <dbReference type="NCBI Taxonomy" id="301154"/>
    <lineage>
        <taxon>Bacteria</taxon>
        <taxon>Pseudomonadati</taxon>
        <taxon>Pseudomonadota</taxon>
        <taxon>Alphaproteobacteria</taxon>
        <taxon>Sphingomonadales</taxon>
        <taxon>Sphingomonadaceae</taxon>
        <taxon>Sphingomonas</taxon>
    </lineage>
</organism>
<evidence type="ECO:0000313" key="1">
    <source>
        <dbReference type="EMBL" id="MEN2789241.1"/>
    </source>
</evidence>
<dbReference type="EMBL" id="JBDIME010000003">
    <property type="protein sequence ID" value="MEN2789241.1"/>
    <property type="molecule type" value="Genomic_DNA"/>
</dbReference>
<evidence type="ECO:0000313" key="2">
    <source>
        <dbReference type="Proteomes" id="UP001419910"/>
    </source>
</evidence>